<dbReference type="GO" id="GO:0006139">
    <property type="term" value="P:nucleobase-containing compound metabolic process"/>
    <property type="evidence" value="ECO:0007669"/>
    <property type="project" value="InterPro"/>
</dbReference>
<dbReference type="GO" id="GO:0003676">
    <property type="term" value="F:nucleic acid binding"/>
    <property type="evidence" value="ECO:0007669"/>
    <property type="project" value="InterPro"/>
</dbReference>
<name>A0A1Q2CE32_9ACTN</name>
<feature type="compositionally biased region" description="Low complexity" evidence="1">
    <location>
        <begin position="15"/>
        <end position="26"/>
    </location>
</feature>
<dbReference type="CDD" id="cd06142">
    <property type="entry name" value="RNaseD_exo"/>
    <property type="match status" value="1"/>
</dbReference>
<dbReference type="InterPro" id="IPR051086">
    <property type="entry name" value="RNase_D-like"/>
</dbReference>
<evidence type="ECO:0000256" key="1">
    <source>
        <dbReference type="SAM" id="MobiDB-lite"/>
    </source>
</evidence>
<dbReference type="PANTHER" id="PTHR47649">
    <property type="entry name" value="RIBONUCLEASE D"/>
    <property type="match status" value="1"/>
</dbReference>
<dbReference type="GO" id="GO:0008408">
    <property type="term" value="F:3'-5' exonuclease activity"/>
    <property type="evidence" value="ECO:0007669"/>
    <property type="project" value="InterPro"/>
</dbReference>
<feature type="region of interest" description="Disordered" evidence="1">
    <location>
        <begin position="1"/>
        <end position="26"/>
    </location>
</feature>
<dbReference type="InterPro" id="IPR036397">
    <property type="entry name" value="RNaseH_sf"/>
</dbReference>
<organism evidence="3 4">
    <name type="scientific">Tessaracoccus flavus</name>
    <dbReference type="NCBI Taxonomy" id="1610493"/>
    <lineage>
        <taxon>Bacteria</taxon>
        <taxon>Bacillati</taxon>
        <taxon>Actinomycetota</taxon>
        <taxon>Actinomycetes</taxon>
        <taxon>Propionibacteriales</taxon>
        <taxon>Propionibacteriaceae</taxon>
        <taxon>Tessaracoccus</taxon>
    </lineage>
</organism>
<keyword evidence="4" id="KW-1185">Reference proteome</keyword>
<protein>
    <recommendedName>
        <fullName evidence="2">HRDC domain-containing protein</fullName>
    </recommendedName>
</protein>
<dbReference type="SUPFAM" id="SSF47819">
    <property type="entry name" value="HRDC-like"/>
    <property type="match status" value="1"/>
</dbReference>
<reference evidence="3 4" key="1">
    <citation type="journal article" date="2016" name="Int. J. Syst. Evol. Microbiol.">
        <title>Tessaracoccus flavus sp. nov., isolated from the drainage system of a lindane-producing factory.</title>
        <authorList>
            <person name="Kumari R."/>
            <person name="Singh P."/>
            <person name="Schumann P."/>
            <person name="Lal R."/>
        </authorList>
    </citation>
    <scope>NUCLEOTIDE SEQUENCE [LARGE SCALE GENOMIC DNA]</scope>
    <source>
        <strain evidence="3 4">RP1T</strain>
    </source>
</reference>
<dbReference type="Gene3D" id="1.10.150.80">
    <property type="entry name" value="HRDC domain"/>
    <property type="match status" value="2"/>
</dbReference>
<dbReference type="EMBL" id="CP019605">
    <property type="protein sequence ID" value="AQP44357.1"/>
    <property type="molecule type" value="Genomic_DNA"/>
</dbReference>
<evidence type="ECO:0000313" key="3">
    <source>
        <dbReference type="EMBL" id="AQP44357.1"/>
    </source>
</evidence>
<dbReference type="PANTHER" id="PTHR47649:SF1">
    <property type="entry name" value="RIBONUCLEASE D"/>
    <property type="match status" value="1"/>
</dbReference>
<gene>
    <name evidence="3" type="ORF">RPIT_05625</name>
</gene>
<dbReference type="Gene3D" id="3.30.420.10">
    <property type="entry name" value="Ribonuclease H-like superfamily/Ribonuclease H"/>
    <property type="match status" value="1"/>
</dbReference>
<dbReference type="Pfam" id="PF00570">
    <property type="entry name" value="HRDC"/>
    <property type="match status" value="1"/>
</dbReference>
<dbReference type="Pfam" id="PF18305">
    <property type="entry name" value="DNA_pol_A_exoN"/>
    <property type="match status" value="1"/>
</dbReference>
<dbReference type="GO" id="GO:0000166">
    <property type="term" value="F:nucleotide binding"/>
    <property type="evidence" value="ECO:0007669"/>
    <property type="project" value="InterPro"/>
</dbReference>
<dbReference type="PROSITE" id="PS50967">
    <property type="entry name" value="HRDC"/>
    <property type="match status" value="1"/>
</dbReference>
<proteinExistence type="predicted"/>
<dbReference type="Proteomes" id="UP000188324">
    <property type="component" value="Chromosome"/>
</dbReference>
<dbReference type="InterPro" id="IPR002562">
    <property type="entry name" value="3'-5'_exonuclease_dom"/>
</dbReference>
<dbReference type="InterPro" id="IPR010997">
    <property type="entry name" value="HRDC-like_sf"/>
</dbReference>
<dbReference type="KEGG" id="tfl:RPIT_05625"/>
<sequence>MAGPRGSGGRPAPLPRRGGPPADRAPLMSYVESSREPLRDLVDTPSALDACLDALSEATGPVAFDTERAHGHRYWPKAYLLQIRREGAGTWLIDPIAFEDGSAAQLGALVAATGDATWLVHAASQDLPSMREVGIIPPAIFDTELAARLLAKPGASLGALLEAELGVKLRKAHSADNWSKRPLPPSWLTYAALDVDYLIELAQVLETELVQARRFDWARQEFAETLERFSRAPEPRIDPWRRLSGVTTLRTPRQYAVARELWRERDAIAAKRDRPPGWILHDSAILAVATAARDQVPGRAELQQLSAFGASQGQRYLTNWLAALDRVARMPESQYPPRRAPRDGLPHPKSWDRINPEAAARWAKVRPAIDILACDLGGLQPSLVAPPAVLQQAVFAHESVTEEILTSLGARPWQAGFLAPAINEALGAE</sequence>
<dbReference type="Pfam" id="PF01612">
    <property type="entry name" value="DNA_pol_A_exo1"/>
    <property type="match status" value="1"/>
</dbReference>
<evidence type="ECO:0000259" key="2">
    <source>
        <dbReference type="PROSITE" id="PS50967"/>
    </source>
</evidence>
<feature type="domain" description="HRDC" evidence="2">
    <location>
        <begin position="251"/>
        <end position="334"/>
    </location>
</feature>
<dbReference type="InterPro" id="IPR002121">
    <property type="entry name" value="HRDC_dom"/>
</dbReference>
<evidence type="ECO:0000313" key="4">
    <source>
        <dbReference type="Proteomes" id="UP000188324"/>
    </source>
</evidence>
<dbReference type="InterPro" id="IPR044876">
    <property type="entry name" value="HRDC_dom_sf"/>
</dbReference>
<dbReference type="STRING" id="1610493.RPIT_05625"/>
<dbReference type="SUPFAM" id="SSF53098">
    <property type="entry name" value="Ribonuclease H-like"/>
    <property type="match status" value="1"/>
</dbReference>
<dbReference type="AlphaFoldDB" id="A0A1Q2CE32"/>
<dbReference type="InterPro" id="IPR012337">
    <property type="entry name" value="RNaseH-like_sf"/>
</dbReference>
<dbReference type="SMART" id="SM00474">
    <property type="entry name" value="35EXOc"/>
    <property type="match status" value="1"/>
</dbReference>
<accession>A0A1Q2CE32</accession>
<dbReference type="InterPro" id="IPR041605">
    <property type="entry name" value="Exo_C"/>
</dbReference>